<accession>A0A915BTK3</accession>
<evidence type="ECO:0000313" key="2">
    <source>
        <dbReference type="WBParaSite" id="PgR058_g011_t02"/>
    </source>
</evidence>
<name>A0A915BTK3_PARUN</name>
<evidence type="ECO:0000313" key="1">
    <source>
        <dbReference type="Proteomes" id="UP000887569"/>
    </source>
</evidence>
<dbReference type="WBParaSite" id="PgR058_g011_t02">
    <property type="protein sequence ID" value="PgR058_g011_t02"/>
    <property type="gene ID" value="PgR058_g011"/>
</dbReference>
<protein>
    <submittedName>
        <fullName evidence="2">Uncharacterized protein</fullName>
    </submittedName>
</protein>
<organism evidence="1 2">
    <name type="scientific">Parascaris univalens</name>
    <name type="common">Nematode worm</name>
    <dbReference type="NCBI Taxonomy" id="6257"/>
    <lineage>
        <taxon>Eukaryota</taxon>
        <taxon>Metazoa</taxon>
        <taxon>Ecdysozoa</taxon>
        <taxon>Nematoda</taxon>
        <taxon>Chromadorea</taxon>
        <taxon>Rhabditida</taxon>
        <taxon>Spirurina</taxon>
        <taxon>Ascaridomorpha</taxon>
        <taxon>Ascaridoidea</taxon>
        <taxon>Ascarididae</taxon>
        <taxon>Parascaris</taxon>
    </lineage>
</organism>
<keyword evidence="1" id="KW-1185">Reference proteome</keyword>
<proteinExistence type="predicted"/>
<sequence length="49" mass="5330">MTLITSAHRTIHAYLNEGGALKKCVLLRAQTSAFANIENSVVTWNKAVS</sequence>
<dbReference type="AlphaFoldDB" id="A0A915BTK3"/>
<dbReference type="Proteomes" id="UP000887569">
    <property type="component" value="Unplaced"/>
</dbReference>
<reference evidence="2" key="1">
    <citation type="submission" date="2022-11" db="UniProtKB">
        <authorList>
            <consortium name="WormBaseParasite"/>
        </authorList>
    </citation>
    <scope>IDENTIFICATION</scope>
</reference>